<keyword evidence="9" id="KW-1133">Transmembrane helix</keyword>
<dbReference type="PROSITE" id="PS50109">
    <property type="entry name" value="HIS_KIN"/>
    <property type="match status" value="1"/>
</dbReference>
<gene>
    <name evidence="11" type="ORF">FCL42_05945</name>
</gene>
<dbReference type="Pfam" id="PF02518">
    <property type="entry name" value="HATPase_c"/>
    <property type="match status" value="1"/>
</dbReference>
<dbReference type="PRINTS" id="PR00344">
    <property type="entry name" value="BCTRLSENSOR"/>
</dbReference>
<dbReference type="InterPro" id="IPR036890">
    <property type="entry name" value="HATPase_C_sf"/>
</dbReference>
<evidence type="ECO:0000313" key="12">
    <source>
        <dbReference type="Proteomes" id="UP000305675"/>
    </source>
</evidence>
<dbReference type="EC" id="2.7.13.3" evidence="2"/>
<dbReference type="Pfam" id="PF00512">
    <property type="entry name" value="HisKA"/>
    <property type="match status" value="1"/>
</dbReference>
<evidence type="ECO:0000256" key="5">
    <source>
        <dbReference type="ARBA" id="ARBA00022741"/>
    </source>
</evidence>
<evidence type="ECO:0000256" key="2">
    <source>
        <dbReference type="ARBA" id="ARBA00012438"/>
    </source>
</evidence>
<dbReference type="InterPro" id="IPR003594">
    <property type="entry name" value="HATPase_dom"/>
</dbReference>
<name>A0A4V5NWD6_9GAMM</name>
<dbReference type="PANTHER" id="PTHR43065:SF10">
    <property type="entry name" value="PEROXIDE STRESS-ACTIVATED HISTIDINE KINASE MAK3"/>
    <property type="match status" value="1"/>
</dbReference>
<feature type="transmembrane region" description="Helical" evidence="9">
    <location>
        <begin position="35"/>
        <end position="53"/>
    </location>
</feature>
<organism evidence="11 12">
    <name type="scientific">Ferrimonas aestuarii</name>
    <dbReference type="NCBI Taxonomy" id="2569539"/>
    <lineage>
        <taxon>Bacteria</taxon>
        <taxon>Pseudomonadati</taxon>
        <taxon>Pseudomonadota</taxon>
        <taxon>Gammaproteobacteria</taxon>
        <taxon>Alteromonadales</taxon>
        <taxon>Ferrimonadaceae</taxon>
        <taxon>Ferrimonas</taxon>
    </lineage>
</organism>
<dbReference type="Gene3D" id="3.30.565.10">
    <property type="entry name" value="Histidine kinase-like ATPase, C-terminal domain"/>
    <property type="match status" value="1"/>
</dbReference>
<proteinExistence type="predicted"/>
<dbReference type="SUPFAM" id="SSF47384">
    <property type="entry name" value="Homodimeric domain of signal transducing histidine kinase"/>
    <property type="match status" value="1"/>
</dbReference>
<accession>A0A4V5NWD6</accession>
<feature type="transmembrane region" description="Helical" evidence="9">
    <location>
        <begin position="175"/>
        <end position="193"/>
    </location>
</feature>
<keyword evidence="6" id="KW-0418">Kinase</keyword>
<comment type="caution">
    <text evidence="11">The sequence shown here is derived from an EMBL/GenBank/DDBJ whole genome shotgun (WGS) entry which is preliminary data.</text>
</comment>
<evidence type="ECO:0000313" key="11">
    <source>
        <dbReference type="EMBL" id="TKB56674.1"/>
    </source>
</evidence>
<keyword evidence="9" id="KW-0472">Membrane</keyword>
<dbReference type="EMBL" id="SWCJ01000003">
    <property type="protein sequence ID" value="TKB56674.1"/>
    <property type="molecule type" value="Genomic_DNA"/>
</dbReference>
<evidence type="ECO:0000256" key="4">
    <source>
        <dbReference type="ARBA" id="ARBA00022679"/>
    </source>
</evidence>
<reference evidence="11 12" key="1">
    <citation type="submission" date="2019-04" db="EMBL/GenBank/DDBJ databases">
        <authorList>
            <person name="Hwang J.C."/>
        </authorList>
    </citation>
    <scope>NUCLEOTIDE SEQUENCE [LARGE SCALE GENOMIC DNA]</scope>
    <source>
        <strain evidence="11 12">IMCC35002</strain>
    </source>
</reference>
<feature type="transmembrane region" description="Helical" evidence="9">
    <location>
        <begin position="199"/>
        <end position="220"/>
    </location>
</feature>
<sequence length="459" mass="51036">MISPLLFANYLMYGLAFFAIGVAILFRDLSQSRLAIAKALPMLAMFGLLHGLHEWSELYLMLFGDSLALGVDVATLTTTKLWLSFLFLLGFGWRMIPLTGWRHQQWLKRLIGLVLMLFTFDLIVRGMNVDWAKFIADTSSQVRWLFGLGGALLSGLAVIAYSHQLNTHEPQVATLFQWLGCGLIAYGLSTSVLTPEMGIWVLLVRILLACVVLVTLWRALSVFEAERQRRIEVALTHSLQDDKLREMGQLAAAIAHQVRTPLSSALISTYLVERQLNGSEAGTRALNQIRSSIERADHISQGILNYAQLRRPQRQMLELTALIRSTLEVMTHRLVGIELTLQLPEPLLLEADELLLQQVLSNLIENAIEAMAAVGEPKLGIRLEDIGSRVRLTVTDNGTGMEAEKLCRATEPFFTTKAQGTGLGLALSHQIIKQHHGHLSLANMDGGFQVELILPKETS</sequence>
<dbReference type="GO" id="GO:0000155">
    <property type="term" value="F:phosphorelay sensor kinase activity"/>
    <property type="evidence" value="ECO:0007669"/>
    <property type="project" value="InterPro"/>
</dbReference>
<evidence type="ECO:0000259" key="10">
    <source>
        <dbReference type="PROSITE" id="PS50109"/>
    </source>
</evidence>
<dbReference type="InterPro" id="IPR003661">
    <property type="entry name" value="HisK_dim/P_dom"/>
</dbReference>
<dbReference type="InterPro" id="IPR005467">
    <property type="entry name" value="His_kinase_dom"/>
</dbReference>
<feature type="domain" description="Histidine kinase" evidence="10">
    <location>
        <begin position="253"/>
        <end position="458"/>
    </location>
</feature>
<dbReference type="Gene3D" id="1.10.287.130">
    <property type="match status" value="1"/>
</dbReference>
<dbReference type="SMART" id="SM00387">
    <property type="entry name" value="HATPase_c"/>
    <property type="match status" value="1"/>
</dbReference>
<evidence type="ECO:0000256" key="9">
    <source>
        <dbReference type="SAM" id="Phobius"/>
    </source>
</evidence>
<dbReference type="InterPro" id="IPR036097">
    <property type="entry name" value="HisK_dim/P_sf"/>
</dbReference>
<dbReference type="CDD" id="cd00082">
    <property type="entry name" value="HisKA"/>
    <property type="match status" value="1"/>
</dbReference>
<dbReference type="OrthoDB" id="9772100at2"/>
<feature type="transmembrane region" description="Helical" evidence="9">
    <location>
        <begin position="106"/>
        <end position="124"/>
    </location>
</feature>
<dbReference type="SUPFAM" id="SSF55874">
    <property type="entry name" value="ATPase domain of HSP90 chaperone/DNA topoisomerase II/histidine kinase"/>
    <property type="match status" value="1"/>
</dbReference>
<protein>
    <recommendedName>
        <fullName evidence="2">histidine kinase</fullName>
        <ecNumber evidence="2">2.7.13.3</ecNumber>
    </recommendedName>
</protein>
<comment type="catalytic activity">
    <reaction evidence="1">
        <text>ATP + protein L-histidine = ADP + protein N-phospho-L-histidine.</text>
        <dbReference type="EC" id="2.7.13.3"/>
    </reaction>
</comment>
<dbReference type="Proteomes" id="UP000305675">
    <property type="component" value="Unassembled WGS sequence"/>
</dbReference>
<dbReference type="SMART" id="SM00388">
    <property type="entry name" value="HisKA"/>
    <property type="match status" value="1"/>
</dbReference>
<dbReference type="RefSeq" id="WP_136862478.1">
    <property type="nucleotide sequence ID" value="NZ_SWCJ01000003.1"/>
</dbReference>
<feature type="transmembrane region" description="Helical" evidence="9">
    <location>
        <begin position="144"/>
        <end position="163"/>
    </location>
</feature>
<evidence type="ECO:0000256" key="6">
    <source>
        <dbReference type="ARBA" id="ARBA00022777"/>
    </source>
</evidence>
<keyword evidence="3" id="KW-0597">Phosphoprotein</keyword>
<keyword evidence="5" id="KW-0547">Nucleotide-binding</keyword>
<feature type="transmembrane region" description="Helical" evidence="9">
    <location>
        <begin position="6"/>
        <end position="26"/>
    </location>
</feature>
<dbReference type="GO" id="GO:0005524">
    <property type="term" value="F:ATP binding"/>
    <property type="evidence" value="ECO:0007669"/>
    <property type="project" value="UniProtKB-KW"/>
</dbReference>
<keyword evidence="9" id="KW-0812">Transmembrane</keyword>
<evidence type="ECO:0000256" key="3">
    <source>
        <dbReference type="ARBA" id="ARBA00022553"/>
    </source>
</evidence>
<dbReference type="PANTHER" id="PTHR43065">
    <property type="entry name" value="SENSOR HISTIDINE KINASE"/>
    <property type="match status" value="1"/>
</dbReference>
<dbReference type="InterPro" id="IPR004358">
    <property type="entry name" value="Sig_transdc_His_kin-like_C"/>
</dbReference>
<evidence type="ECO:0000256" key="8">
    <source>
        <dbReference type="ARBA" id="ARBA00023012"/>
    </source>
</evidence>
<evidence type="ECO:0000256" key="7">
    <source>
        <dbReference type="ARBA" id="ARBA00022840"/>
    </source>
</evidence>
<keyword evidence="4" id="KW-0808">Transferase</keyword>
<keyword evidence="8" id="KW-0902">Two-component regulatory system</keyword>
<keyword evidence="7" id="KW-0067">ATP-binding</keyword>
<keyword evidence="12" id="KW-1185">Reference proteome</keyword>
<dbReference type="AlphaFoldDB" id="A0A4V5NWD6"/>
<evidence type="ECO:0000256" key="1">
    <source>
        <dbReference type="ARBA" id="ARBA00000085"/>
    </source>
</evidence>
<feature type="transmembrane region" description="Helical" evidence="9">
    <location>
        <begin position="73"/>
        <end position="94"/>
    </location>
</feature>